<keyword evidence="4" id="KW-1185">Reference proteome</keyword>
<dbReference type="Proteomes" id="UP000663608">
    <property type="component" value="Chromosome"/>
</dbReference>
<dbReference type="PANTHER" id="PTHR14239:SF10">
    <property type="entry name" value="REDUCTASE"/>
    <property type="match status" value="1"/>
</dbReference>
<keyword evidence="1" id="KW-0560">Oxidoreductase</keyword>
<dbReference type="SUPFAM" id="SSF51735">
    <property type="entry name" value="NAD(P)-binding Rossmann-fold domains"/>
    <property type="match status" value="1"/>
</dbReference>
<dbReference type="Pfam" id="PF03807">
    <property type="entry name" value="F420_oxidored"/>
    <property type="match status" value="1"/>
</dbReference>
<evidence type="ECO:0000313" key="4">
    <source>
        <dbReference type="Proteomes" id="UP000663608"/>
    </source>
</evidence>
<dbReference type="RefSeq" id="WP_205871719.1">
    <property type="nucleotide sequence ID" value="NZ_CP070872.1"/>
</dbReference>
<dbReference type="AlphaFoldDB" id="A0AA45KF94"/>
<evidence type="ECO:0000256" key="1">
    <source>
        <dbReference type="ARBA" id="ARBA00023002"/>
    </source>
</evidence>
<accession>A0AA45KF94</accession>
<evidence type="ECO:0000313" key="3">
    <source>
        <dbReference type="EMBL" id="QSE76280.1"/>
    </source>
</evidence>
<dbReference type="Gene3D" id="3.40.50.720">
    <property type="entry name" value="NAD(P)-binding Rossmann-like Domain"/>
    <property type="match status" value="1"/>
</dbReference>
<dbReference type="PANTHER" id="PTHR14239">
    <property type="entry name" value="DUDULIN-RELATED"/>
    <property type="match status" value="1"/>
</dbReference>
<dbReference type="KEGG" id="lti:JW886_07355"/>
<dbReference type="InterPro" id="IPR028939">
    <property type="entry name" value="P5C_Rdtase_cat_N"/>
</dbReference>
<proteinExistence type="predicted"/>
<sequence>MAKITIFGQGNMGRAIGGLFSEGDNTVSYLVSDSPHDQLGEIIVLAVPYTAIAHILSDYKDEFKGKIIVDLTNPVDFTTFDELVVPADRSAAALIAEQVPEADVIKAFNTNFAATLSSKKVANNLKTTVLMAGNSAEAKHKLVDTLKTSGIEMMDAGNLKRARELEAIGFLQISLANSEKISWNEGFGLFK</sequence>
<dbReference type="EMBL" id="CP070872">
    <property type="protein sequence ID" value="QSE76280.1"/>
    <property type="molecule type" value="Genomic_DNA"/>
</dbReference>
<reference evidence="3 4" key="1">
    <citation type="submission" date="2021-02" db="EMBL/GenBank/DDBJ databases">
        <title>Complete genome sequence of Lactococcus lactis strain K_LL004.</title>
        <authorList>
            <person name="Kim H.B."/>
        </authorList>
    </citation>
    <scope>NUCLEOTIDE SEQUENCE [LARGE SCALE GENOMIC DNA]</scope>
    <source>
        <strain evidence="3 4">K_LL004</strain>
    </source>
</reference>
<name>A0AA45KF94_9LACT</name>
<organism evidence="3 4">
    <name type="scientific">Lactococcus taiwanensis</name>
    <dbReference type="NCBI Taxonomy" id="1151742"/>
    <lineage>
        <taxon>Bacteria</taxon>
        <taxon>Bacillati</taxon>
        <taxon>Bacillota</taxon>
        <taxon>Bacilli</taxon>
        <taxon>Lactobacillales</taxon>
        <taxon>Streptococcaceae</taxon>
        <taxon>Lactococcus</taxon>
    </lineage>
</organism>
<protein>
    <submittedName>
        <fullName evidence="3">NADPH-dependent F420 reductase</fullName>
    </submittedName>
</protein>
<feature type="domain" description="Pyrroline-5-carboxylate reductase catalytic N-terminal" evidence="2">
    <location>
        <begin position="40"/>
        <end position="74"/>
    </location>
</feature>
<gene>
    <name evidence="3" type="ORF">JW886_07355</name>
</gene>
<dbReference type="GO" id="GO:0016491">
    <property type="term" value="F:oxidoreductase activity"/>
    <property type="evidence" value="ECO:0007669"/>
    <property type="project" value="UniProtKB-KW"/>
</dbReference>
<dbReference type="InterPro" id="IPR051267">
    <property type="entry name" value="STEAP_metalloreductase"/>
</dbReference>
<dbReference type="InterPro" id="IPR036291">
    <property type="entry name" value="NAD(P)-bd_dom_sf"/>
</dbReference>
<evidence type="ECO:0000259" key="2">
    <source>
        <dbReference type="Pfam" id="PF03807"/>
    </source>
</evidence>